<reference evidence="2 3" key="1">
    <citation type="submission" date="2019-03" db="EMBL/GenBank/DDBJ databases">
        <title>Genomics of glacier-inhabiting Cryobacterium strains.</title>
        <authorList>
            <person name="Liu Q."/>
            <person name="Xin Y.-H."/>
        </authorList>
    </citation>
    <scope>NUCLEOTIDE SEQUENCE [LARGE SCALE GENOMIC DNA]</scope>
    <source>
        <strain evidence="2 3">TMT4-23</strain>
    </source>
</reference>
<evidence type="ECO:0000256" key="1">
    <source>
        <dbReference type="SAM" id="MobiDB-lite"/>
    </source>
</evidence>
<evidence type="ECO:0000313" key="2">
    <source>
        <dbReference type="EMBL" id="TFD01344.1"/>
    </source>
</evidence>
<proteinExistence type="predicted"/>
<keyword evidence="3" id="KW-1185">Reference proteome</keyword>
<protein>
    <submittedName>
        <fullName evidence="2">Uncharacterized protein</fullName>
    </submittedName>
</protein>
<evidence type="ECO:0000313" key="3">
    <source>
        <dbReference type="Proteomes" id="UP000298355"/>
    </source>
</evidence>
<dbReference type="Proteomes" id="UP000298355">
    <property type="component" value="Unassembled WGS sequence"/>
</dbReference>
<gene>
    <name evidence="2" type="ORF">E3O65_01470</name>
</gene>
<organism evidence="2 3">
    <name type="scientific">Cryobacterium breve</name>
    <dbReference type="NCBI Taxonomy" id="1259258"/>
    <lineage>
        <taxon>Bacteria</taxon>
        <taxon>Bacillati</taxon>
        <taxon>Actinomycetota</taxon>
        <taxon>Actinomycetes</taxon>
        <taxon>Micrococcales</taxon>
        <taxon>Microbacteriaceae</taxon>
        <taxon>Cryobacterium</taxon>
    </lineage>
</organism>
<feature type="compositionally biased region" description="Basic and acidic residues" evidence="1">
    <location>
        <begin position="27"/>
        <end position="38"/>
    </location>
</feature>
<accession>A0ABY2JBC3</accession>
<sequence length="62" mass="6548">MGLMRAASDAIGGVLGDQWKDFSTAPESDRRADRDRSGRAHSFGELAETGSVDGHTQTGIQA</sequence>
<comment type="caution">
    <text evidence="2">The sequence shown here is derived from an EMBL/GenBank/DDBJ whole genome shotgun (WGS) entry which is preliminary data.</text>
</comment>
<feature type="region of interest" description="Disordered" evidence="1">
    <location>
        <begin position="15"/>
        <end position="62"/>
    </location>
</feature>
<dbReference type="EMBL" id="SOGJ01000006">
    <property type="protein sequence ID" value="TFD01344.1"/>
    <property type="molecule type" value="Genomic_DNA"/>
</dbReference>
<name>A0ABY2JBC3_9MICO</name>